<evidence type="ECO:0000256" key="1">
    <source>
        <dbReference type="SAM" id="MobiDB-lite"/>
    </source>
</evidence>
<accession>A0A9P0HC79</accession>
<reference evidence="2" key="1">
    <citation type="submission" date="2022-01" db="EMBL/GenBank/DDBJ databases">
        <authorList>
            <person name="King R."/>
        </authorList>
    </citation>
    <scope>NUCLEOTIDE SEQUENCE</scope>
</reference>
<dbReference type="EMBL" id="OV725080">
    <property type="protein sequence ID" value="CAH1399613.1"/>
    <property type="molecule type" value="Genomic_DNA"/>
</dbReference>
<name>A0A9P0HC79_NEZVI</name>
<feature type="region of interest" description="Disordered" evidence="1">
    <location>
        <begin position="1"/>
        <end position="29"/>
    </location>
</feature>
<sequence length="67" mass="7287">MLSKGLSTGADTSCGGSIKAESGRPNEASAPCNWCITASWWSAATIRLEENYLNIRRTSTESKIYLM</sequence>
<proteinExistence type="predicted"/>
<keyword evidence="3" id="KW-1185">Reference proteome</keyword>
<feature type="compositionally biased region" description="Polar residues" evidence="1">
    <location>
        <begin position="1"/>
        <end position="15"/>
    </location>
</feature>
<dbReference type="Proteomes" id="UP001152798">
    <property type="component" value="Chromosome 4"/>
</dbReference>
<protein>
    <submittedName>
        <fullName evidence="2">Uncharacterized protein</fullName>
    </submittedName>
</protein>
<dbReference type="AlphaFoldDB" id="A0A9P0HC79"/>
<evidence type="ECO:0000313" key="2">
    <source>
        <dbReference type="EMBL" id="CAH1399613.1"/>
    </source>
</evidence>
<organism evidence="2 3">
    <name type="scientific">Nezara viridula</name>
    <name type="common">Southern green stink bug</name>
    <name type="synonym">Cimex viridulus</name>
    <dbReference type="NCBI Taxonomy" id="85310"/>
    <lineage>
        <taxon>Eukaryota</taxon>
        <taxon>Metazoa</taxon>
        <taxon>Ecdysozoa</taxon>
        <taxon>Arthropoda</taxon>
        <taxon>Hexapoda</taxon>
        <taxon>Insecta</taxon>
        <taxon>Pterygota</taxon>
        <taxon>Neoptera</taxon>
        <taxon>Paraneoptera</taxon>
        <taxon>Hemiptera</taxon>
        <taxon>Heteroptera</taxon>
        <taxon>Panheteroptera</taxon>
        <taxon>Pentatomomorpha</taxon>
        <taxon>Pentatomoidea</taxon>
        <taxon>Pentatomidae</taxon>
        <taxon>Pentatominae</taxon>
        <taxon>Nezara</taxon>
    </lineage>
</organism>
<gene>
    <name evidence="2" type="ORF">NEZAVI_LOCUS9033</name>
</gene>
<evidence type="ECO:0000313" key="3">
    <source>
        <dbReference type="Proteomes" id="UP001152798"/>
    </source>
</evidence>